<dbReference type="InParanoid" id="A0A067R8K6"/>
<feature type="compositionally biased region" description="Polar residues" evidence="1">
    <location>
        <begin position="114"/>
        <end position="123"/>
    </location>
</feature>
<dbReference type="EMBL" id="KK852632">
    <property type="protein sequence ID" value="KDR19808.1"/>
    <property type="molecule type" value="Genomic_DNA"/>
</dbReference>
<feature type="region of interest" description="Disordered" evidence="1">
    <location>
        <begin position="105"/>
        <end position="132"/>
    </location>
</feature>
<name>A0A067R8K6_ZOONE</name>
<evidence type="ECO:0000256" key="1">
    <source>
        <dbReference type="SAM" id="MobiDB-lite"/>
    </source>
</evidence>
<evidence type="ECO:0000313" key="2">
    <source>
        <dbReference type="EMBL" id="KDR19808.1"/>
    </source>
</evidence>
<organism evidence="2 3">
    <name type="scientific">Zootermopsis nevadensis</name>
    <name type="common">Dampwood termite</name>
    <dbReference type="NCBI Taxonomy" id="136037"/>
    <lineage>
        <taxon>Eukaryota</taxon>
        <taxon>Metazoa</taxon>
        <taxon>Ecdysozoa</taxon>
        <taxon>Arthropoda</taxon>
        <taxon>Hexapoda</taxon>
        <taxon>Insecta</taxon>
        <taxon>Pterygota</taxon>
        <taxon>Neoptera</taxon>
        <taxon>Polyneoptera</taxon>
        <taxon>Dictyoptera</taxon>
        <taxon>Blattodea</taxon>
        <taxon>Blattoidea</taxon>
        <taxon>Termitoidae</taxon>
        <taxon>Termopsidae</taxon>
        <taxon>Zootermopsis</taxon>
    </lineage>
</organism>
<dbReference type="AlphaFoldDB" id="A0A067R8K6"/>
<proteinExistence type="predicted"/>
<gene>
    <name evidence="2" type="ORF">L798_04741</name>
</gene>
<dbReference type="Proteomes" id="UP000027135">
    <property type="component" value="Unassembled WGS sequence"/>
</dbReference>
<protein>
    <submittedName>
        <fullName evidence="2">Uncharacterized protein</fullName>
    </submittedName>
</protein>
<reference evidence="2 3" key="1">
    <citation type="journal article" date="2014" name="Nat. Commun.">
        <title>Molecular traces of alternative social organization in a termite genome.</title>
        <authorList>
            <person name="Terrapon N."/>
            <person name="Li C."/>
            <person name="Robertson H.M."/>
            <person name="Ji L."/>
            <person name="Meng X."/>
            <person name="Booth W."/>
            <person name="Chen Z."/>
            <person name="Childers C.P."/>
            <person name="Glastad K.M."/>
            <person name="Gokhale K."/>
            <person name="Gowin J."/>
            <person name="Gronenberg W."/>
            <person name="Hermansen R.A."/>
            <person name="Hu H."/>
            <person name="Hunt B.G."/>
            <person name="Huylmans A.K."/>
            <person name="Khalil S.M."/>
            <person name="Mitchell R.D."/>
            <person name="Munoz-Torres M.C."/>
            <person name="Mustard J.A."/>
            <person name="Pan H."/>
            <person name="Reese J.T."/>
            <person name="Scharf M.E."/>
            <person name="Sun F."/>
            <person name="Vogel H."/>
            <person name="Xiao J."/>
            <person name="Yang W."/>
            <person name="Yang Z."/>
            <person name="Yang Z."/>
            <person name="Zhou J."/>
            <person name="Zhu J."/>
            <person name="Brent C.S."/>
            <person name="Elsik C.G."/>
            <person name="Goodisman M.A."/>
            <person name="Liberles D.A."/>
            <person name="Roe R.M."/>
            <person name="Vargo E.L."/>
            <person name="Vilcinskas A."/>
            <person name="Wang J."/>
            <person name="Bornberg-Bauer E."/>
            <person name="Korb J."/>
            <person name="Zhang G."/>
            <person name="Liebig J."/>
        </authorList>
    </citation>
    <scope>NUCLEOTIDE SEQUENCE [LARGE SCALE GENOMIC DNA]</scope>
    <source>
        <tissue evidence="2">Whole organism</tissue>
    </source>
</reference>
<evidence type="ECO:0000313" key="3">
    <source>
        <dbReference type="Proteomes" id="UP000027135"/>
    </source>
</evidence>
<keyword evidence="3" id="KW-1185">Reference proteome</keyword>
<sequence>MTPEDLLTCFDYHKILIPDLKAFCIGMVDDTKEVVGKLNNENPANNEVIAVSGLRGVYGSTAAVIKTCLQRVKLIVIEGPKSLYNSVVETIDFCLRRMPWRSKKGDVPDETATPVMNTKTVSPDEQGGRPEELDLSPEVMVEYQQKQLKGMEHLVEALGTAVREEILANEHSDCMLDHYKQLTGLQEEIITSMKELKLYIESE</sequence>
<accession>A0A067R8K6</accession>